<reference evidence="1 2" key="2">
    <citation type="journal article" date="2017" name="Front. Plant Sci.">
        <title>Gene Classification and Mining of Molecular Markers Useful in Red Clover (Trifolium pratense) Breeding.</title>
        <authorList>
            <person name="Istvanek J."/>
            <person name="Dluhosova J."/>
            <person name="Dluhos P."/>
            <person name="Patkova L."/>
            <person name="Nedelnik J."/>
            <person name="Repkova J."/>
        </authorList>
    </citation>
    <scope>NUCLEOTIDE SEQUENCE [LARGE SCALE GENOMIC DNA]</scope>
    <source>
        <strain evidence="2">cv. Tatra</strain>
        <tissue evidence="1">Young leaves</tissue>
    </source>
</reference>
<dbReference type="EMBL" id="ASHM01002342">
    <property type="protein sequence ID" value="PNY08176.1"/>
    <property type="molecule type" value="Genomic_DNA"/>
</dbReference>
<dbReference type="Proteomes" id="UP000236291">
    <property type="component" value="Unassembled WGS sequence"/>
</dbReference>
<protein>
    <submittedName>
        <fullName evidence="1">Uncharacterized protein</fullName>
    </submittedName>
</protein>
<evidence type="ECO:0000313" key="1">
    <source>
        <dbReference type="EMBL" id="PNY08176.1"/>
    </source>
</evidence>
<gene>
    <name evidence="1" type="ORF">L195_g004689</name>
</gene>
<sequence>SVYFYSSFEFSVWERYTFTFRSWFARDPVAGKSCVFQYPQPEYYSVIGYLPHRDPPYQKSNATETALSLAIGVISF</sequence>
<dbReference type="AlphaFoldDB" id="A0A2K3NYQ4"/>
<feature type="non-terminal residue" evidence="1">
    <location>
        <position position="1"/>
    </location>
</feature>
<name>A0A2K3NYQ4_TRIPR</name>
<accession>A0A2K3NYQ4</accession>
<reference evidence="1 2" key="1">
    <citation type="journal article" date="2014" name="Am. J. Bot.">
        <title>Genome assembly and annotation for red clover (Trifolium pratense; Fabaceae).</title>
        <authorList>
            <person name="Istvanek J."/>
            <person name="Jaros M."/>
            <person name="Krenek A."/>
            <person name="Repkova J."/>
        </authorList>
    </citation>
    <scope>NUCLEOTIDE SEQUENCE [LARGE SCALE GENOMIC DNA]</scope>
    <source>
        <strain evidence="2">cv. Tatra</strain>
        <tissue evidence="1">Young leaves</tissue>
    </source>
</reference>
<evidence type="ECO:0000313" key="2">
    <source>
        <dbReference type="Proteomes" id="UP000236291"/>
    </source>
</evidence>
<proteinExistence type="predicted"/>
<organism evidence="1 2">
    <name type="scientific">Trifolium pratense</name>
    <name type="common">Red clover</name>
    <dbReference type="NCBI Taxonomy" id="57577"/>
    <lineage>
        <taxon>Eukaryota</taxon>
        <taxon>Viridiplantae</taxon>
        <taxon>Streptophyta</taxon>
        <taxon>Embryophyta</taxon>
        <taxon>Tracheophyta</taxon>
        <taxon>Spermatophyta</taxon>
        <taxon>Magnoliopsida</taxon>
        <taxon>eudicotyledons</taxon>
        <taxon>Gunneridae</taxon>
        <taxon>Pentapetalae</taxon>
        <taxon>rosids</taxon>
        <taxon>fabids</taxon>
        <taxon>Fabales</taxon>
        <taxon>Fabaceae</taxon>
        <taxon>Papilionoideae</taxon>
        <taxon>50 kb inversion clade</taxon>
        <taxon>NPAAA clade</taxon>
        <taxon>Hologalegina</taxon>
        <taxon>IRL clade</taxon>
        <taxon>Trifolieae</taxon>
        <taxon>Trifolium</taxon>
    </lineage>
</organism>
<comment type="caution">
    <text evidence="1">The sequence shown here is derived from an EMBL/GenBank/DDBJ whole genome shotgun (WGS) entry which is preliminary data.</text>
</comment>